<reference evidence="17 18" key="1">
    <citation type="submission" date="2020-06" db="EMBL/GenBank/DDBJ databases">
        <authorList>
            <consortium name="Wellcome Sanger Institute Data Sharing"/>
        </authorList>
    </citation>
    <scope>NUCLEOTIDE SEQUENCE [LARGE SCALE GENOMIC DNA]</scope>
</reference>
<dbReference type="GO" id="GO:0030915">
    <property type="term" value="C:Smc5-Smc6 complex"/>
    <property type="evidence" value="ECO:0007669"/>
    <property type="project" value="TreeGrafter"/>
</dbReference>
<evidence type="ECO:0000256" key="14">
    <source>
        <dbReference type="ARBA" id="ARBA00069480"/>
    </source>
</evidence>
<evidence type="ECO:0000256" key="1">
    <source>
        <dbReference type="ARBA" id="ARBA00004123"/>
    </source>
</evidence>
<dbReference type="Gene3D" id="3.40.50.300">
    <property type="entry name" value="P-loop containing nucleotide triphosphate hydrolases"/>
    <property type="match status" value="2"/>
</dbReference>
<dbReference type="AlphaFoldDB" id="A0AAY4BDY5"/>
<comment type="subcellular location">
    <subcellularLocation>
        <location evidence="2">Chromosome</location>
    </subcellularLocation>
    <subcellularLocation>
        <location evidence="1">Nucleus</location>
    </subcellularLocation>
</comment>
<organism evidence="17 18">
    <name type="scientific">Denticeps clupeoides</name>
    <name type="common">denticle herring</name>
    <dbReference type="NCBI Taxonomy" id="299321"/>
    <lineage>
        <taxon>Eukaryota</taxon>
        <taxon>Metazoa</taxon>
        <taxon>Chordata</taxon>
        <taxon>Craniata</taxon>
        <taxon>Vertebrata</taxon>
        <taxon>Euteleostomi</taxon>
        <taxon>Actinopterygii</taxon>
        <taxon>Neopterygii</taxon>
        <taxon>Teleostei</taxon>
        <taxon>Clupei</taxon>
        <taxon>Clupeiformes</taxon>
        <taxon>Denticipitoidei</taxon>
        <taxon>Denticipitidae</taxon>
        <taxon>Denticeps</taxon>
    </lineage>
</organism>
<dbReference type="GO" id="GO:0000724">
    <property type="term" value="P:double-strand break repair via homologous recombination"/>
    <property type="evidence" value="ECO:0007669"/>
    <property type="project" value="TreeGrafter"/>
</dbReference>
<keyword evidence="4" id="KW-0158">Chromosome</keyword>
<dbReference type="GO" id="GO:0003697">
    <property type="term" value="F:single-stranded DNA binding"/>
    <property type="evidence" value="ECO:0007669"/>
    <property type="project" value="TreeGrafter"/>
</dbReference>
<evidence type="ECO:0000256" key="11">
    <source>
        <dbReference type="ARBA" id="ARBA00023242"/>
    </source>
</evidence>
<keyword evidence="18" id="KW-1185">Reference proteome</keyword>
<dbReference type="PANTHER" id="PTHR19306:SF7">
    <property type="entry name" value="SI:DKEY-119F1.1"/>
    <property type="match status" value="1"/>
</dbReference>
<dbReference type="InterPro" id="IPR027417">
    <property type="entry name" value="P-loop_NTPase"/>
</dbReference>
<keyword evidence="7" id="KW-0067">ATP-binding</keyword>
<evidence type="ECO:0000313" key="18">
    <source>
        <dbReference type="Proteomes" id="UP000694580"/>
    </source>
</evidence>
<gene>
    <name evidence="17" type="primary">si:dkey-119f1.1</name>
</gene>
<feature type="domain" description="RecF/RecN/SMC N-terminal" evidence="16">
    <location>
        <begin position="25"/>
        <end position="910"/>
    </location>
</feature>
<dbReference type="PANTHER" id="PTHR19306">
    <property type="entry name" value="STRUCTURAL MAINTENANCE OF CHROMOSOMES 5,6 SMC5, SMC6"/>
    <property type="match status" value="1"/>
</dbReference>
<comment type="function">
    <text evidence="12">Core component of the SMC5-SMC6 complex, a complex involved in repair of DNA double-strand breaks by homologous recombination. The complex may promote sister chromatid homologous recombination by recruiting the SMC1-SMC3 cohesin complex to double-strand breaks. The complex is required for telomere maintenance via recombination and mediates sumoylation of shelterin complex (telosome) components.</text>
</comment>
<keyword evidence="6" id="KW-0227">DNA damage</keyword>
<evidence type="ECO:0000256" key="4">
    <source>
        <dbReference type="ARBA" id="ARBA00022454"/>
    </source>
</evidence>
<dbReference type="GO" id="GO:0005524">
    <property type="term" value="F:ATP binding"/>
    <property type="evidence" value="ECO:0007669"/>
    <property type="project" value="UniProtKB-KW"/>
</dbReference>
<keyword evidence="8 15" id="KW-0175">Coiled coil</keyword>
<feature type="coiled-coil region" evidence="15">
    <location>
        <begin position="302"/>
        <end position="350"/>
    </location>
</feature>
<feature type="coiled-coil region" evidence="15">
    <location>
        <begin position="677"/>
        <end position="739"/>
    </location>
</feature>
<feature type="coiled-coil region" evidence="15">
    <location>
        <begin position="214"/>
        <end position="241"/>
    </location>
</feature>
<dbReference type="SUPFAM" id="SSF52540">
    <property type="entry name" value="P-loop containing nucleoside triphosphate hydrolases"/>
    <property type="match status" value="1"/>
</dbReference>
<proteinExistence type="inferred from homology"/>
<evidence type="ECO:0000313" key="17">
    <source>
        <dbReference type="Ensembl" id="ENSDCDP00010019148.1"/>
    </source>
</evidence>
<dbReference type="GO" id="GO:0005634">
    <property type="term" value="C:nucleus"/>
    <property type="evidence" value="ECO:0007669"/>
    <property type="project" value="UniProtKB-SubCell"/>
</dbReference>
<dbReference type="FunFam" id="3.40.50.300:FF:000959">
    <property type="entry name" value="structural maintenance of chromosomes protein 6"/>
    <property type="match status" value="1"/>
</dbReference>
<reference evidence="17" key="2">
    <citation type="submission" date="2025-08" db="UniProtKB">
        <authorList>
            <consortium name="Ensembl"/>
        </authorList>
    </citation>
    <scope>IDENTIFICATION</scope>
</reference>
<protein>
    <recommendedName>
        <fullName evidence="14">Structural maintenance of chromosomes protein 6</fullName>
    </recommendedName>
</protein>
<dbReference type="GeneTree" id="ENSGT00550000074816"/>
<dbReference type="Ensembl" id="ENSDCDT00010020253.1">
    <property type="protein sequence ID" value="ENSDCDP00010019148.1"/>
    <property type="gene ID" value="ENSDCDG00010008030.1"/>
</dbReference>
<evidence type="ECO:0000256" key="10">
    <source>
        <dbReference type="ARBA" id="ARBA00023204"/>
    </source>
</evidence>
<keyword evidence="10" id="KW-0234">DNA repair</keyword>
<dbReference type="FunFam" id="3.40.50.300:FF:003232">
    <property type="entry name" value="Structural maintenance of chromosomes 6, gene 1"/>
    <property type="match status" value="1"/>
</dbReference>
<evidence type="ECO:0000256" key="3">
    <source>
        <dbReference type="ARBA" id="ARBA00006793"/>
    </source>
</evidence>
<keyword evidence="5" id="KW-0547">Nucleotide-binding</keyword>
<comment type="subunit">
    <text evidence="13">Forms a heterodimer with smc5. Component of the SMC5-SMC6 complex which consists at least of smc5, smc6, nsmce2, nsmce1 and nsmce4a.</text>
</comment>
<evidence type="ECO:0000256" key="8">
    <source>
        <dbReference type="ARBA" id="ARBA00023054"/>
    </source>
</evidence>
<reference evidence="17" key="3">
    <citation type="submission" date="2025-09" db="UniProtKB">
        <authorList>
            <consortium name="Ensembl"/>
        </authorList>
    </citation>
    <scope>IDENTIFICATION</scope>
</reference>
<dbReference type="GO" id="GO:0035861">
    <property type="term" value="C:site of double-strand break"/>
    <property type="evidence" value="ECO:0007669"/>
    <property type="project" value="TreeGrafter"/>
</dbReference>
<dbReference type="Proteomes" id="UP000694580">
    <property type="component" value="Chromosome 14"/>
</dbReference>
<accession>A0AAY4BDY5</accession>
<evidence type="ECO:0000256" key="2">
    <source>
        <dbReference type="ARBA" id="ARBA00004286"/>
    </source>
</evidence>
<evidence type="ECO:0000259" key="16">
    <source>
        <dbReference type="Pfam" id="PF02463"/>
    </source>
</evidence>
<evidence type="ECO:0000256" key="13">
    <source>
        <dbReference type="ARBA" id="ARBA00064605"/>
    </source>
</evidence>
<dbReference type="InterPro" id="IPR003395">
    <property type="entry name" value="RecF/RecN/SMC_N"/>
</dbReference>
<evidence type="ECO:0000256" key="5">
    <source>
        <dbReference type="ARBA" id="ARBA00022741"/>
    </source>
</evidence>
<evidence type="ECO:0000256" key="12">
    <source>
        <dbReference type="ARBA" id="ARBA00053909"/>
    </source>
</evidence>
<sequence length="938" mass="108130">FQSDGDVACPYSASSVTVSGEVGIIEKISLKNFMCHALLGPFAFGDNVNFVVGNNGSGKSAVLTALIVALGGKAQATNRGSSLKGFVKEGESSADVSIALRNRGEDAFKPEVYGQTITVDVRISSEGLRTYKLKSRNGQIVSTKKEELVAILDHFNIQVDNPVSILTQEMSKHFLHSKSEEDKYKFFMKATQLEQMKEDYKHIMKTRTYTKTAVEGHEESLDELKRKYQEKEERYKSLSSIDTMNKKLEDLQHHMAWALVLKFDQKIEEWKVTFKELLLMNSIFAPISAWNWYFDVCGQAKVEEIELRYKQNQERLDQVSVQVDQLQPQCAQIKSQVQERRNDVKKAEVRLTCLRCFTSHELLLMFNTNVHAISRNIQSFSSLFFYYIFVIYLFLEDIQHSVSSKERNLRAMENSRNSHIRRFGENMPALLAAVDDAHHRRQFRRKPLGPLGFCICLKDPELAVAVESCLKSLMLAFCCDNHRDEALLQSLMSRYFKDKRPQIIVSEFTDKRYNVEERAVHHPEFPTVLQVLEIDDPVVSNCLIDMRGIETILLIKGKKEARRVMQSGHPPQNCREAFTKEGDQVYANRYYSSDVQRALYLSGDLEEEIRSLFINCAILQCQNEGGKSMNCFQYKENDISTFTSLCVCACVVQEELSKNDQELEKCKHHRKHFEDKRKVHLSKIQELKHSLQQKEKEVKSAIVKATQICPERLEVKRTAKSLDSEISRLKGKISAHQEQQGDRDVIIREYQEAAQNYSTISRQVKCLKRFNELLYDIMCKRHAAYSVLRRYLSVRCKYYFNATLSQRGYKGRMTFDHGREALSISVQPGEKEEAVLNDMRSLSGGERSFSTVCFVLSLWAISDAPFRCLDEFDVFMDMVNRRLSMDMMLKLASSQRYRQFIFLTPQSMSSIPENNLIRILRLNDPDRTQTTLSFGQTQ</sequence>
<evidence type="ECO:0000256" key="7">
    <source>
        <dbReference type="ARBA" id="ARBA00022840"/>
    </source>
</evidence>
<dbReference type="GO" id="GO:0003684">
    <property type="term" value="F:damaged DNA binding"/>
    <property type="evidence" value="ECO:0007669"/>
    <property type="project" value="TreeGrafter"/>
</dbReference>
<evidence type="ECO:0000256" key="6">
    <source>
        <dbReference type="ARBA" id="ARBA00022763"/>
    </source>
</evidence>
<keyword evidence="11" id="KW-0539">Nucleus</keyword>
<name>A0AAY4BDY5_9TELE</name>
<evidence type="ECO:0000256" key="15">
    <source>
        <dbReference type="SAM" id="Coils"/>
    </source>
</evidence>
<dbReference type="Pfam" id="PF02463">
    <property type="entry name" value="SMC_N"/>
    <property type="match status" value="1"/>
</dbReference>
<keyword evidence="9" id="KW-0233">DNA recombination</keyword>
<comment type="similarity">
    <text evidence="3">Belongs to the SMC family. SMC6 subfamily.</text>
</comment>
<evidence type="ECO:0000256" key="9">
    <source>
        <dbReference type="ARBA" id="ARBA00023172"/>
    </source>
</evidence>